<proteinExistence type="predicted"/>
<protein>
    <submittedName>
        <fullName evidence="1">Uncharacterized protein</fullName>
    </submittedName>
</protein>
<accession>A0A1R0H420</accession>
<dbReference type="EMBL" id="LSSL01000711">
    <property type="protein sequence ID" value="OLY83887.1"/>
    <property type="molecule type" value="Genomic_DNA"/>
</dbReference>
<gene>
    <name evidence="1" type="ORF">AYI68_g1959</name>
</gene>
<evidence type="ECO:0000313" key="2">
    <source>
        <dbReference type="Proteomes" id="UP000187455"/>
    </source>
</evidence>
<comment type="caution">
    <text evidence="1">The sequence shown here is derived from an EMBL/GenBank/DDBJ whole genome shotgun (WGS) entry which is preliminary data.</text>
</comment>
<organism evidence="1 2">
    <name type="scientific">Smittium mucronatum</name>
    <dbReference type="NCBI Taxonomy" id="133383"/>
    <lineage>
        <taxon>Eukaryota</taxon>
        <taxon>Fungi</taxon>
        <taxon>Fungi incertae sedis</taxon>
        <taxon>Zoopagomycota</taxon>
        <taxon>Kickxellomycotina</taxon>
        <taxon>Harpellomycetes</taxon>
        <taxon>Harpellales</taxon>
        <taxon>Legeriomycetaceae</taxon>
        <taxon>Smittium</taxon>
    </lineage>
</organism>
<sequence>MTMSLPIKPEVIKARNRLLCRGNVNYVHGPVHILELCFIKLKASKVNIMTASHQTPHSLTFSKAHTHLL</sequence>
<evidence type="ECO:0000313" key="1">
    <source>
        <dbReference type="EMBL" id="OLY83887.1"/>
    </source>
</evidence>
<keyword evidence="2" id="KW-1185">Reference proteome</keyword>
<reference evidence="1 2" key="1">
    <citation type="journal article" date="2016" name="Mol. Biol. Evol.">
        <title>Genome-Wide Survey of Gut Fungi (Harpellales) Reveals the First Horizontally Transferred Ubiquitin Gene from a Mosquito Host.</title>
        <authorList>
            <person name="Wang Y."/>
            <person name="White M.M."/>
            <person name="Kvist S."/>
            <person name="Moncalvo J.M."/>
        </authorList>
    </citation>
    <scope>NUCLEOTIDE SEQUENCE [LARGE SCALE GENOMIC DNA]</scope>
    <source>
        <strain evidence="1 2">ALG-7-W6</strain>
    </source>
</reference>
<name>A0A1R0H420_9FUNG</name>
<dbReference type="AlphaFoldDB" id="A0A1R0H420"/>
<dbReference type="Proteomes" id="UP000187455">
    <property type="component" value="Unassembled WGS sequence"/>
</dbReference>